<feature type="domain" description="PPM-type phosphatase" evidence="1">
    <location>
        <begin position="4"/>
        <end position="261"/>
    </location>
</feature>
<dbReference type="SMART" id="SM00332">
    <property type="entry name" value="PP2Cc"/>
    <property type="match status" value="1"/>
</dbReference>
<dbReference type="OrthoDB" id="9801841at2"/>
<dbReference type="SUPFAM" id="SSF81606">
    <property type="entry name" value="PP2C-like"/>
    <property type="match status" value="1"/>
</dbReference>
<dbReference type="PROSITE" id="PS51746">
    <property type="entry name" value="PPM_2"/>
    <property type="match status" value="1"/>
</dbReference>
<accession>C6WU14</accession>
<reference evidence="2 3" key="2">
    <citation type="journal article" date="2011" name="J. Bacteriol.">
        <title>Genomes of three methylotrophs from a single niche uncover genetic and metabolic divergence of Methylophilaceae.</title>
        <authorList>
            <person name="Lapidus A."/>
            <person name="Clum A."/>
            <person name="Labutti K."/>
            <person name="Kaluzhnaya M.G."/>
            <person name="Lim S."/>
            <person name="Beck D.A."/>
            <person name="Glavina Del Rio T."/>
            <person name="Nolan M."/>
            <person name="Mavromatis K."/>
            <person name="Huntemann M."/>
            <person name="Lucas S."/>
            <person name="Lidstrom M.E."/>
            <person name="Ivanova N."/>
            <person name="Chistoserdova L."/>
        </authorList>
    </citation>
    <scope>NUCLEOTIDE SEQUENCE [LARGE SCALE GENOMIC DNA]</scope>
    <source>
        <strain evidence="3">JLW8 / ATCC BAA-1282 / DSM 17540</strain>
    </source>
</reference>
<evidence type="ECO:0000313" key="2">
    <source>
        <dbReference type="EMBL" id="ACT47413.1"/>
    </source>
</evidence>
<dbReference type="eggNOG" id="COG0631">
    <property type="taxonomic scope" value="Bacteria"/>
</dbReference>
<dbReference type="Proteomes" id="UP000002742">
    <property type="component" value="Chromosome"/>
</dbReference>
<dbReference type="Gene3D" id="3.60.40.10">
    <property type="entry name" value="PPM-type phosphatase domain"/>
    <property type="match status" value="1"/>
</dbReference>
<dbReference type="SMART" id="SM00331">
    <property type="entry name" value="PP2C_SIG"/>
    <property type="match status" value="1"/>
</dbReference>
<dbReference type="HOGENOM" id="CLU_034545_4_1_4"/>
<name>C6WU14_METML</name>
<evidence type="ECO:0000313" key="3">
    <source>
        <dbReference type="Proteomes" id="UP000002742"/>
    </source>
</evidence>
<dbReference type="STRING" id="583345.Mmol_0503"/>
<dbReference type="KEGG" id="mmb:Mmol_0503"/>
<dbReference type="RefSeq" id="WP_015831450.1">
    <property type="nucleotide sequence ID" value="NC_012968.1"/>
</dbReference>
<dbReference type="InterPro" id="IPR036457">
    <property type="entry name" value="PPM-type-like_dom_sf"/>
</dbReference>
<keyword evidence="3" id="KW-1185">Reference proteome</keyword>
<dbReference type="PANTHER" id="PTHR13832">
    <property type="entry name" value="PROTEIN PHOSPHATASE 2C"/>
    <property type="match status" value="1"/>
</dbReference>
<proteinExistence type="predicted"/>
<dbReference type="PANTHER" id="PTHR13832:SF827">
    <property type="entry name" value="PROTEIN PHOSPHATASE 1L"/>
    <property type="match status" value="1"/>
</dbReference>
<reference evidence="3" key="1">
    <citation type="submission" date="2009-07" db="EMBL/GenBank/DDBJ databases">
        <title>Complete sequence of Methylotenera mobilis JLW8.</title>
        <authorList>
            <consortium name="US DOE Joint Genome Institute"/>
            <person name="Lucas S."/>
            <person name="Copeland A."/>
            <person name="Lapidus A."/>
            <person name="Glavina del Rio T."/>
            <person name="Tice H."/>
            <person name="Bruce D."/>
            <person name="Goodwin L."/>
            <person name="Pitluck S."/>
            <person name="LaButti K.M."/>
            <person name="Clum A."/>
            <person name="Larimer F."/>
            <person name="Land M."/>
            <person name="Hauser L."/>
            <person name="Kyrpides N."/>
            <person name="Mikhailova N."/>
            <person name="Kayluzhnaya M."/>
            <person name="Chistoserdova L."/>
        </authorList>
    </citation>
    <scope>NUCLEOTIDE SEQUENCE [LARGE SCALE GENOMIC DNA]</scope>
    <source>
        <strain evidence="3">JLW8 / ATCC BAA-1282 / DSM 17540</strain>
    </source>
</reference>
<dbReference type="GO" id="GO:0004722">
    <property type="term" value="F:protein serine/threonine phosphatase activity"/>
    <property type="evidence" value="ECO:0007669"/>
    <property type="project" value="UniProtKB-EC"/>
</dbReference>
<keyword evidence="2" id="KW-0378">Hydrolase</keyword>
<dbReference type="InterPro" id="IPR015655">
    <property type="entry name" value="PP2C"/>
</dbReference>
<dbReference type="AlphaFoldDB" id="C6WU14"/>
<dbReference type="Pfam" id="PF13672">
    <property type="entry name" value="PP2C_2"/>
    <property type="match status" value="1"/>
</dbReference>
<gene>
    <name evidence="2" type="ordered locus">Mmol_0503</name>
</gene>
<sequence>MDLSHALEIVRLTDVGLLRSHNEDAIASDACIGFVILADGMGGYNAGEVASEMAVLSITAEVNEALGSYSAKPAVLDIVDRPFLSKSILKKLLIDVVATANASIYQASQTYPQCEGMGTTLALGLFTNNQLLVGHIGDSRVYRLRNHQLEQMTEDHSLLQEEIRAGILTLEQAKHCTHKNLVTRALGVDAEVELELNEFKVEVGDIYLLCSDGLSDLVDDALIQATLNHYVSDLTSAADVLVQLANKHGGKDNVSVILAKVNGSYEDKNTWYDNFISWIK</sequence>
<dbReference type="EMBL" id="CP001672">
    <property type="protein sequence ID" value="ACT47413.1"/>
    <property type="molecule type" value="Genomic_DNA"/>
</dbReference>
<organism evidence="2 3">
    <name type="scientific">Methylotenera mobilis (strain JLW8 / ATCC BAA-1282 / DSM 17540)</name>
    <dbReference type="NCBI Taxonomy" id="583345"/>
    <lineage>
        <taxon>Bacteria</taxon>
        <taxon>Pseudomonadati</taxon>
        <taxon>Pseudomonadota</taxon>
        <taxon>Betaproteobacteria</taxon>
        <taxon>Nitrosomonadales</taxon>
        <taxon>Methylophilaceae</taxon>
        <taxon>Methylotenera</taxon>
    </lineage>
</organism>
<evidence type="ECO:0000259" key="1">
    <source>
        <dbReference type="PROSITE" id="PS51746"/>
    </source>
</evidence>
<dbReference type="EC" id="3.1.3.16" evidence="2"/>
<dbReference type="CDD" id="cd00143">
    <property type="entry name" value="PP2Cc"/>
    <property type="match status" value="1"/>
</dbReference>
<dbReference type="NCBIfam" id="NF033484">
    <property type="entry name" value="Stp1_PP2C_phos"/>
    <property type="match status" value="1"/>
</dbReference>
<protein>
    <submittedName>
        <fullName evidence="2">Protein serine/threonine phosphatase</fullName>
        <ecNumber evidence="2">3.1.3.16</ecNumber>
    </submittedName>
</protein>
<dbReference type="InterPro" id="IPR001932">
    <property type="entry name" value="PPM-type_phosphatase-like_dom"/>
</dbReference>